<dbReference type="SUPFAM" id="SSF55486">
    <property type="entry name" value="Metalloproteases ('zincins'), catalytic domain"/>
    <property type="match status" value="1"/>
</dbReference>
<dbReference type="GO" id="GO:0006508">
    <property type="term" value="P:proteolysis"/>
    <property type="evidence" value="ECO:0007669"/>
    <property type="project" value="InterPro"/>
</dbReference>
<dbReference type="EMBL" id="BMAW01103286">
    <property type="protein sequence ID" value="GFT08415.1"/>
    <property type="molecule type" value="Genomic_DNA"/>
</dbReference>
<dbReference type="Proteomes" id="UP000887013">
    <property type="component" value="Unassembled WGS sequence"/>
</dbReference>
<name>A0A8X6TGX3_NEPPI</name>
<sequence>MCLFMLSSYQTGGWTISGDFNITDWNFQRTLEIQHNQYGVQSFFSWTVDTDLTNTSRNIIQLYEPVLALETRNNYLNETKDNEVKWRKKW</sequence>
<gene>
    <name evidence="2" type="primary">NCL1_30052</name>
    <name evidence="2" type="ORF">NPIL_144601</name>
</gene>
<comment type="caution">
    <text evidence="2">The sequence shown here is derived from an EMBL/GenBank/DDBJ whole genome shotgun (WGS) entry which is preliminary data.</text>
</comment>
<dbReference type="OrthoDB" id="7984245at2759"/>
<dbReference type="InterPro" id="IPR042089">
    <property type="entry name" value="Peptidase_M13_dom_2"/>
</dbReference>
<dbReference type="Gene3D" id="1.10.1380.10">
    <property type="entry name" value="Neutral endopeptidase , domain2"/>
    <property type="match status" value="1"/>
</dbReference>
<evidence type="ECO:0000313" key="3">
    <source>
        <dbReference type="Proteomes" id="UP000887013"/>
    </source>
</evidence>
<keyword evidence="3" id="KW-1185">Reference proteome</keyword>
<proteinExistence type="predicted"/>
<reference evidence="2" key="1">
    <citation type="submission" date="2020-08" db="EMBL/GenBank/DDBJ databases">
        <title>Multicomponent nature underlies the extraordinary mechanical properties of spider dragline silk.</title>
        <authorList>
            <person name="Kono N."/>
            <person name="Nakamura H."/>
            <person name="Mori M."/>
            <person name="Yoshida Y."/>
            <person name="Ohtoshi R."/>
            <person name="Malay A.D."/>
            <person name="Moran D.A.P."/>
            <person name="Tomita M."/>
            <person name="Numata K."/>
            <person name="Arakawa K."/>
        </authorList>
    </citation>
    <scope>NUCLEOTIDE SEQUENCE</scope>
</reference>
<protein>
    <submittedName>
        <fullName evidence="2">Endothelin-converting enzyme-like protein</fullName>
    </submittedName>
</protein>
<accession>A0A8X6TGX3</accession>
<organism evidence="2 3">
    <name type="scientific">Nephila pilipes</name>
    <name type="common">Giant wood spider</name>
    <name type="synonym">Nephila maculata</name>
    <dbReference type="NCBI Taxonomy" id="299642"/>
    <lineage>
        <taxon>Eukaryota</taxon>
        <taxon>Metazoa</taxon>
        <taxon>Ecdysozoa</taxon>
        <taxon>Arthropoda</taxon>
        <taxon>Chelicerata</taxon>
        <taxon>Arachnida</taxon>
        <taxon>Araneae</taxon>
        <taxon>Araneomorphae</taxon>
        <taxon>Entelegynae</taxon>
        <taxon>Araneoidea</taxon>
        <taxon>Nephilidae</taxon>
        <taxon>Nephila</taxon>
    </lineage>
</organism>
<dbReference type="InterPro" id="IPR008753">
    <property type="entry name" value="Peptidase_M13_N"/>
</dbReference>
<evidence type="ECO:0000313" key="2">
    <source>
        <dbReference type="EMBL" id="GFT08415.1"/>
    </source>
</evidence>
<feature type="domain" description="Peptidase M13 N-terminal" evidence="1">
    <location>
        <begin position="14"/>
        <end position="89"/>
    </location>
</feature>
<dbReference type="Pfam" id="PF05649">
    <property type="entry name" value="Peptidase_M13_N"/>
    <property type="match status" value="1"/>
</dbReference>
<dbReference type="AlphaFoldDB" id="A0A8X6TGX3"/>
<evidence type="ECO:0000259" key="1">
    <source>
        <dbReference type="Pfam" id="PF05649"/>
    </source>
</evidence>